<proteinExistence type="inferred from homology"/>
<evidence type="ECO:0000256" key="7">
    <source>
        <dbReference type="ARBA" id="ARBA00023277"/>
    </source>
</evidence>
<dbReference type="AlphaFoldDB" id="A0A9D1F0N1"/>
<evidence type="ECO:0000256" key="8">
    <source>
        <dbReference type="ARBA" id="ARBA00031423"/>
    </source>
</evidence>
<dbReference type="Proteomes" id="UP000823928">
    <property type="component" value="Unassembled WGS sequence"/>
</dbReference>
<keyword evidence="7" id="KW-0119">Carbohydrate metabolism</keyword>
<evidence type="ECO:0000256" key="5">
    <source>
        <dbReference type="ARBA" id="ARBA00022676"/>
    </source>
</evidence>
<organism evidence="10 11">
    <name type="scientific">Candidatus Scatousia excrementigallinarum</name>
    <dbReference type="NCBI Taxonomy" id="2840935"/>
    <lineage>
        <taxon>Bacteria</taxon>
        <taxon>Candidatus Scatousia</taxon>
    </lineage>
</organism>
<evidence type="ECO:0000313" key="11">
    <source>
        <dbReference type="Proteomes" id="UP000823928"/>
    </source>
</evidence>
<sequence>MRIHAINGLNYVLPADNRKKTTIIQNNCLNDSFQKQNIYNAISFTGVDGKGRVKQRGMLFHISSLPATRSYCGQFLDKQTDEFIEFLQKSHQTHWIMNPLFALGNDLCPYNASGRFSKNKYLINLNELTKSKYGNLLKESELPDDITAPLFTMDMLKRQKDPRFAKAYSRFEKLDSSHPLKVEYKKFEKENDELWLNKYAAYDALSEKYGTNWKKWPKDIQMLPEKVKDGDTTFEEYFKGKDSDNFKRYKFEQFLYDKQFTEFNNQLKSKGIRLILDLAIGVDPNGVDTWANKDIFLLDKNYNPTKVSGCPPEAAYPYTQVWNHALYNYDSPEFWTYQENSLKKLLKEGDLRLDHFVGYINRAEIPTKYETPDGRILKDSEIFAPKENGGMGKDFFKPDWIVRIDKKTNSRGENMFELFKRVAKEQGLNPSDCYILEDFGPLAETEAYKEFKKDFAEDFVSQRIPIAMGIGENINKPQDKTNISNPKNLAGQKNIALLTGNHDLPPLREYVDLLLDNKPKNLNGDNSPMLFRKFCKEELHLTDEELKNRDVVMRELMKWHYTRENVKQVQTTLQDALGLYFRPNIPGFWNGMEDKYKMKTTAEALLPFWSRVFPKDFLSRTEKTGINPGYKDLADDYIKMMDDLFEKSNTTC</sequence>
<evidence type="ECO:0000256" key="2">
    <source>
        <dbReference type="ARBA" id="ARBA00005684"/>
    </source>
</evidence>
<dbReference type="InterPro" id="IPR003385">
    <property type="entry name" value="Glyco_hydro_77"/>
</dbReference>
<dbReference type="EC" id="2.4.1.25" evidence="3"/>
<evidence type="ECO:0000256" key="6">
    <source>
        <dbReference type="ARBA" id="ARBA00022679"/>
    </source>
</evidence>
<dbReference type="PANTHER" id="PTHR32438:SF5">
    <property type="entry name" value="4-ALPHA-GLUCANOTRANSFERASE DPE1, CHLOROPLASTIC_AMYLOPLASTIC"/>
    <property type="match status" value="1"/>
</dbReference>
<dbReference type="GO" id="GO:0005975">
    <property type="term" value="P:carbohydrate metabolic process"/>
    <property type="evidence" value="ECO:0007669"/>
    <property type="project" value="InterPro"/>
</dbReference>
<evidence type="ECO:0000256" key="9">
    <source>
        <dbReference type="ARBA" id="ARBA00031501"/>
    </source>
</evidence>
<dbReference type="PANTHER" id="PTHR32438">
    <property type="entry name" value="4-ALPHA-GLUCANOTRANSFERASE DPE1, CHLOROPLASTIC/AMYLOPLASTIC"/>
    <property type="match status" value="1"/>
</dbReference>
<dbReference type="EMBL" id="DVIU01000250">
    <property type="protein sequence ID" value="HIS37390.1"/>
    <property type="molecule type" value="Genomic_DNA"/>
</dbReference>
<dbReference type="GO" id="GO:0004134">
    <property type="term" value="F:4-alpha-glucanotransferase activity"/>
    <property type="evidence" value="ECO:0007669"/>
    <property type="project" value="UniProtKB-EC"/>
</dbReference>
<keyword evidence="5" id="KW-0328">Glycosyltransferase</keyword>
<comment type="catalytic activity">
    <reaction evidence="1">
        <text>Transfers a segment of a (1-&gt;4)-alpha-D-glucan to a new position in an acceptor, which may be glucose or a (1-&gt;4)-alpha-D-glucan.</text>
        <dbReference type="EC" id="2.4.1.25"/>
    </reaction>
</comment>
<protein>
    <recommendedName>
        <fullName evidence="4">4-alpha-glucanotransferase</fullName>
        <ecNumber evidence="3">2.4.1.25</ecNumber>
    </recommendedName>
    <alternativeName>
        <fullName evidence="8">Amylomaltase</fullName>
    </alternativeName>
    <alternativeName>
        <fullName evidence="9">Disproportionating enzyme</fullName>
    </alternativeName>
</protein>
<evidence type="ECO:0000256" key="4">
    <source>
        <dbReference type="ARBA" id="ARBA00020295"/>
    </source>
</evidence>
<evidence type="ECO:0000256" key="1">
    <source>
        <dbReference type="ARBA" id="ARBA00000439"/>
    </source>
</evidence>
<dbReference type="SUPFAM" id="SSF51445">
    <property type="entry name" value="(Trans)glycosidases"/>
    <property type="match status" value="1"/>
</dbReference>
<comment type="caution">
    <text evidence="10">The sequence shown here is derived from an EMBL/GenBank/DDBJ whole genome shotgun (WGS) entry which is preliminary data.</text>
</comment>
<dbReference type="Gene3D" id="3.20.20.80">
    <property type="entry name" value="Glycosidases"/>
    <property type="match status" value="1"/>
</dbReference>
<gene>
    <name evidence="10" type="ORF">IAC10_12340</name>
</gene>
<accession>A0A9D1F0N1</accession>
<reference evidence="10" key="1">
    <citation type="submission" date="2020-10" db="EMBL/GenBank/DDBJ databases">
        <authorList>
            <person name="Gilroy R."/>
        </authorList>
    </citation>
    <scope>NUCLEOTIDE SEQUENCE</scope>
    <source>
        <strain evidence="10">6276</strain>
    </source>
</reference>
<evidence type="ECO:0000313" key="10">
    <source>
        <dbReference type="EMBL" id="HIS37390.1"/>
    </source>
</evidence>
<evidence type="ECO:0000256" key="3">
    <source>
        <dbReference type="ARBA" id="ARBA00012560"/>
    </source>
</evidence>
<keyword evidence="6" id="KW-0808">Transferase</keyword>
<reference evidence="10" key="2">
    <citation type="journal article" date="2021" name="PeerJ">
        <title>Extensive microbial diversity within the chicken gut microbiome revealed by metagenomics and culture.</title>
        <authorList>
            <person name="Gilroy R."/>
            <person name="Ravi A."/>
            <person name="Getino M."/>
            <person name="Pursley I."/>
            <person name="Horton D.L."/>
            <person name="Alikhan N.F."/>
            <person name="Baker D."/>
            <person name="Gharbi K."/>
            <person name="Hall N."/>
            <person name="Watson M."/>
            <person name="Adriaenssens E.M."/>
            <person name="Foster-Nyarko E."/>
            <person name="Jarju S."/>
            <person name="Secka A."/>
            <person name="Antonio M."/>
            <person name="Oren A."/>
            <person name="Chaudhuri R.R."/>
            <person name="La Ragione R."/>
            <person name="Hildebrand F."/>
            <person name="Pallen M.J."/>
        </authorList>
    </citation>
    <scope>NUCLEOTIDE SEQUENCE</scope>
    <source>
        <strain evidence="10">6276</strain>
    </source>
</reference>
<dbReference type="InterPro" id="IPR017853">
    <property type="entry name" value="GH"/>
</dbReference>
<comment type="similarity">
    <text evidence="2">Belongs to the disproportionating enzyme family.</text>
</comment>
<dbReference type="Pfam" id="PF02446">
    <property type="entry name" value="Glyco_hydro_77"/>
    <property type="match status" value="1"/>
</dbReference>
<name>A0A9D1F0N1_9BACT</name>